<dbReference type="GO" id="GO:0019595">
    <property type="term" value="P:non-phosphorylated glucose catabolic process"/>
    <property type="evidence" value="ECO:0007669"/>
    <property type="project" value="UniProtKB-UniRule"/>
</dbReference>
<feature type="binding site" evidence="9">
    <location>
        <position position="115"/>
    </location>
    <ligand>
        <name>substrate</name>
    </ligand>
</feature>
<feature type="binding site" evidence="9">
    <location>
        <begin position="272"/>
        <end position="274"/>
    </location>
    <ligand>
        <name>NADP(+)</name>
        <dbReference type="ChEBI" id="CHEBI:58349"/>
    </ligand>
</feature>
<keyword evidence="2 9" id="KW-0479">Metal-binding</keyword>
<evidence type="ECO:0000256" key="5">
    <source>
        <dbReference type="ARBA" id="ARBA00022857"/>
    </source>
</evidence>
<evidence type="ECO:0000256" key="4">
    <source>
        <dbReference type="ARBA" id="ARBA00022833"/>
    </source>
</evidence>
<dbReference type="Pfam" id="PF16912">
    <property type="entry name" value="Glu_dehyd_C"/>
    <property type="match status" value="1"/>
</dbReference>
<comment type="caution">
    <text evidence="9">Lacks conserved residue(s) required for the propagation of feature annotation.</text>
</comment>
<feature type="binding site" evidence="9">
    <location>
        <begin position="301"/>
        <end position="303"/>
    </location>
    <ligand>
        <name>NADP(+)</name>
        <dbReference type="ChEBI" id="CHEBI:58349"/>
    </ligand>
</feature>
<evidence type="ECO:0000256" key="1">
    <source>
        <dbReference type="ARBA" id="ARBA00001947"/>
    </source>
</evidence>
<comment type="catalytic activity">
    <reaction evidence="9">
        <text>D-glucose + NADP(+) = D-glucono-1,5-lactone + NADPH + H(+)</text>
        <dbReference type="Rhea" id="RHEA:14405"/>
        <dbReference type="ChEBI" id="CHEBI:4167"/>
        <dbReference type="ChEBI" id="CHEBI:15378"/>
        <dbReference type="ChEBI" id="CHEBI:16217"/>
        <dbReference type="ChEBI" id="CHEBI:57783"/>
        <dbReference type="ChEBI" id="CHEBI:58349"/>
        <dbReference type="EC" id="1.1.1.47"/>
    </reaction>
</comment>
<dbReference type="SUPFAM" id="SSF51735">
    <property type="entry name" value="NAD(P)-binding Rossmann-fold domains"/>
    <property type="match status" value="1"/>
</dbReference>
<accession>A0A2A5QSL2</accession>
<dbReference type="GO" id="GO:0047934">
    <property type="term" value="F:glucose 1-dehydrogenase (NAD+) activity"/>
    <property type="evidence" value="ECO:0007669"/>
    <property type="project" value="RHEA"/>
</dbReference>
<dbReference type="CDD" id="cd08230">
    <property type="entry name" value="glucose_DH"/>
    <property type="match status" value="1"/>
</dbReference>
<reference evidence="12 13" key="1">
    <citation type="submission" date="2017-09" db="EMBL/GenBank/DDBJ databases">
        <title>Genome sequences of Natrinema ejinorence JCM 13890T.</title>
        <authorList>
            <person name="Roh S.W."/>
            <person name="Kim Y.B."/>
            <person name="Kim J.Y."/>
        </authorList>
    </citation>
    <scope>NUCLEOTIDE SEQUENCE [LARGE SCALE GENOMIC DNA]</scope>
    <source>
        <strain evidence="12 13">JCM 13890</strain>
    </source>
</reference>
<dbReference type="AlphaFoldDB" id="A0A2A5QSL2"/>
<dbReference type="Gene3D" id="3.40.50.720">
    <property type="entry name" value="NAD(P)-binding Rossmann-like Domain"/>
    <property type="match status" value="1"/>
</dbReference>
<organism evidence="12 13">
    <name type="scientific">Natrinema ejinorense</name>
    <dbReference type="NCBI Taxonomy" id="373386"/>
    <lineage>
        <taxon>Archaea</taxon>
        <taxon>Methanobacteriati</taxon>
        <taxon>Methanobacteriota</taxon>
        <taxon>Stenosarchaea group</taxon>
        <taxon>Halobacteria</taxon>
        <taxon>Halobacteriales</taxon>
        <taxon>Natrialbaceae</taxon>
        <taxon>Natrinema</taxon>
    </lineage>
</organism>
<feature type="binding site" evidence="9">
    <location>
        <position position="151"/>
    </location>
    <ligand>
        <name>substrate</name>
    </ligand>
</feature>
<evidence type="ECO:0000256" key="6">
    <source>
        <dbReference type="ARBA" id="ARBA00023002"/>
    </source>
</evidence>
<dbReference type="Gene3D" id="3.90.180.10">
    <property type="entry name" value="Medium-chain alcohol dehydrogenases, catalytic domain"/>
    <property type="match status" value="1"/>
</dbReference>
<gene>
    <name evidence="9" type="primary">gdh</name>
    <name evidence="12" type="ORF">CP557_03965</name>
</gene>
<feature type="domain" description="Glucose dehydrogenase C-terminal" evidence="11">
    <location>
        <begin position="144"/>
        <end position="344"/>
    </location>
</feature>
<dbReference type="RefSeq" id="WP_097378707.1">
    <property type="nucleotide sequence ID" value="NZ_NXNI01000001.1"/>
</dbReference>
<dbReference type="Proteomes" id="UP000219689">
    <property type="component" value="Unassembled WGS sequence"/>
</dbReference>
<keyword evidence="5 9" id="KW-0521">NADP</keyword>
<evidence type="ECO:0000313" key="12">
    <source>
        <dbReference type="EMBL" id="PCR89763.1"/>
    </source>
</evidence>
<feature type="domain" description="Alcohol dehydrogenase-like N-terminal" evidence="10">
    <location>
        <begin position="25"/>
        <end position="141"/>
    </location>
</feature>
<feature type="binding site" evidence="9">
    <location>
        <begin position="182"/>
        <end position="185"/>
    </location>
    <ligand>
        <name>NADP(+)</name>
        <dbReference type="ChEBI" id="CHEBI:58349"/>
    </ligand>
</feature>
<keyword evidence="7 9" id="KW-0520">NAD</keyword>
<dbReference type="GO" id="GO:0008270">
    <property type="term" value="F:zinc ion binding"/>
    <property type="evidence" value="ECO:0007669"/>
    <property type="project" value="UniProtKB-UniRule"/>
</dbReference>
<dbReference type="EC" id="1.1.1.47" evidence="9"/>
<dbReference type="InterPro" id="IPR031640">
    <property type="entry name" value="Glu_dehyd_C"/>
</dbReference>
<dbReference type="SUPFAM" id="SSF50129">
    <property type="entry name" value="GroES-like"/>
    <property type="match status" value="1"/>
</dbReference>
<dbReference type="InterPro" id="IPR036291">
    <property type="entry name" value="NAD(P)-bd_dom_sf"/>
</dbReference>
<dbReference type="PANTHER" id="PTHR43189">
    <property type="entry name" value="ZINC-TYPE ALCOHOL DEHYDROGENASE-LIKE PROTEIN C1198.01-RELATED"/>
    <property type="match status" value="1"/>
</dbReference>
<dbReference type="GO" id="GO:0070403">
    <property type="term" value="F:NAD+ binding"/>
    <property type="evidence" value="ECO:0007669"/>
    <property type="project" value="UniProtKB-UniRule"/>
</dbReference>
<dbReference type="GO" id="GO:0005536">
    <property type="term" value="F:D-glucose binding"/>
    <property type="evidence" value="ECO:0007669"/>
    <property type="project" value="UniProtKB-UniRule"/>
</dbReference>
<dbReference type="GO" id="GO:0070401">
    <property type="term" value="F:NADP+ binding"/>
    <property type="evidence" value="ECO:0007669"/>
    <property type="project" value="UniProtKB-UniRule"/>
</dbReference>
<evidence type="ECO:0000259" key="10">
    <source>
        <dbReference type="Pfam" id="PF08240"/>
    </source>
</evidence>
<dbReference type="Pfam" id="PF08240">
    <property type="entry name" value="ADH_N"/>
    <property type="match status" value="1"/>
</dbReference>
<sequence length="374" mass="40191">MKAIAVVPGSGVPEVVERPVPEPSSGEALVRICRVGVDGTDYEVIEGSHGGVPDGDEQLILGHEAVGIVDDPNGTPLEAGQYVVPTVRRPPAGVETNAYFERGQPDMAPDGEYVERGIVGAHGFMAEYITSPADCLVPIPEALARWGFLVEPISITEKALEHARATRSAFDWRPESALVLGNGSLGLLTVAMFTETLGYDRVYCLGRRDRPDPSIDIVERLGATYIDSRETSVPEIPDVYEPMDVVYEATGYAKHAFECIEALAPNGVAALLGVPDDWSFEINGGRLHRELVLHNKALVGSVNSNRRQFERAIDTLAALPEWVLEELVTGVYGLEALDRAFPAATAPVPTAGSGSTTDTDDDTTIKTALEFEPI</sequence>
<keyword evidence="4 9" id="KW-0862">Zinc</keyword>
<evidence type="ECO:0000256" key="9">
    <source>
        <dbReference type="HAMAP-Rule" id="MF_02127"/>
    </source>
</evidence>
<dbReference type="PANTHER" id="PTHR43189:SF2">
    <property type="entry name" value="GLUCOSE 1-DEHYDROGENASE"/>
    <property type="match status" value="1"/>
</dbReference>
<dbReference type="InterPro" id="IPR013154">
    <property type="entry name" value="ADH-like_N"/>
</dbReference>
<keyword evidence="8 9" id="KW-0119">Carbohydrate metabolism</keyword>
<keyword evidence="6 9" id="KW-0560">Oxidoreductase</keyword>
<evidence type="ECO:0000259" key="11">
    <source>
        <dbReference type="Pfam" id="PF16912"/>
    </source>
</evidence>
<dbReference type="GO" id="GO:0047935">
    <property type="term" value="F:glucose 1-dehydrogenase (NADP+) activity"/>
    <property type="evidence" value="ECO:0007669"/>
    <property type="project" value="RHEA"/>
</dbReference>
<keyword evidence="3 9" id="KW-0547">Nucleotide-binding</keyword>
<keyword evidence="13" id="KW-1185">Reference proteome</keyword>
<comment type="similarity">
    <text evidence="9">Belongs to the zinc-containing alcohol dehydrogenase family. Glucose 1-dehydrogenase subfamily.</text>
</comment>
<comment type="caution">
    <text evidence="12">The sequence shown here is derived from an EMBL/GenBank/DDBJ whole genome shotgun (WGS) entry which is preliminary data.</text>
</comment>
<proteinExistence type="inferred from homology"/>
<dbReference type="EMBL" id="NXNI01000001">
    <property type="protein sequence ID" value="PCR89763.1"/>
    <property type="molecule type" value="Genomic_DNA"/>
</dbReference>
<evidence type="ECO:0000256" key="8">
    <source>
        <dbReference type="ARBA" id="ARBA00023277"/>
    </source>
</evidence>
<dbReference type="InterPro" id="IPR011032">
    <property type="entry name" value="GroES-like_sf"/>
</dbReference>
<comment type="cofactor">
    <cofactor evidence="1">
        <name>Zn(2+)</name>
        <dbReference type="ChEBI" id="CHEBI:29105"/>
    </cofactor>
</comment>
<protein>
    <recommendedName>
        <fullName evidence="9">Glucose 1-dehydrogenase</fullName>
        <shortName evidence="9">GDH</shortName>
        <shortName evidence="9">GlcDH</shortName>
        <ecNumber evidence="9">1.1.1.47</ecNumber>
    </recommendedName>
</protein>
<evidence type="ECO:0000256" key="3">
    <source>
        <dbReference type="ARBA" id="ARBA00022741"/>
    </source>
</evidence>
<feature type="binding site" evidence="9">
    <location>
        <position position="40"/>
    </location>
    <ligand>
        <name>substrate</name>
    </ligand>
</feature>
<dbReference type="HAMAP" id="MF_02127">
    <property type="entry name" value="Glucose_DH"/>
    <property type="match status" value="1"/>
</dbReference>
<comment type="function">
    <text evidence="9">Catalyzes the NAD(P)(+)-dependent oxidation of D-glucose to D-gluconate via gluconolactone. Can utilize both NAD(+) and NADP(+) as electron acceptor. Is involved in the degradation of glucose through a modified Entner-Doudoroff pathway.</text>
</comment>
<evidence type="ECO:0000256" key="2">
    <source>
        <dbReference type="ARBA" id="ARBA00022723"/>
    </source>
</evidence>
<feature type="binding site" evidence="9">
    <location>
        <begin position="207"/>
        <end position="208"/>
    </location>
    <ligand>
        <name>NADP(+)</name>
        <dbReference type="ChEBI" id="CHEBI:58349"/>
    </ligand>
</feature>
<evidence type="ECO:0000256" key="7">
    <source>
        <dbReference type="ARBA" id="ARBA00023027"/>
    </source>
</evidence>
<feature type="binding site" evidence="9">
    <location>
        <position position="303"/>
    </location>
    <ligand>
        <name>substrate</name>
    </ligand>
</feature>
<dbReference type="OrthoDB" id="41394at2157"/>
<evidence type="ECO:0000313" key="13">
    <source>
        <dbReference type="Proteomes" id="UP000219689"/>
    </source>
</evidence>
<dbReference type="InterPro" id="IPR026583">
    <property type="entry name" value="Glc_1-DH_arc"/>
</dbReference>
<name>A0A2A5QSL2_9EURY</name>
<comment type="catalytic activity">
    <reaction evidence="9">
        <text>D-glucose + NAD(+) = D-glucono-1,5-lactone + NADH + H(+)</text>
        <dbReference type="Rhea" id="RHEA:14293"/>
        <dbReference type="ChEBI" id="CHEBI:4167"/>
        <dbReference type="ChEBI" id="CHEBI:15378"/>
        <dbReference type="ChEBI" id="CHEBI:16217"/>
        <dbReference type="ChEBI" id="CHEBI:57540"/>
        <dbReference type="ChEBI" id="CHEBI:57945"/>
        <dbReference type="EC" id="1.1.1.47"/>
    </reaction>
</comment>